<keyword evidence="4 8" id="KW-0238">DNA-binding</keyword>
<dbReference type="GO" id="GO:0032993">
    <property type="term" value="C:protein-DNA complex"/>
    <property type="evidence" value="ECO:0007669"/>
    <property type="project" value="TreeGrafter"/>
</dbReference>
<dbReference type="PROSITE" id="PS50110">
    <property type="entry name" value="RESPONSE_REGULATORY"/>
    <property type="match status" value="1"/>
</dbReference>
<name>A0A2T0W6U4_9LACT</name>
<evidence type="ECO:0000256" key="4">
    <source>
        <dbReference type="ARBA" id="ARBA00023125"/>
    </source>
</evidence>
<dbReference type="EMBL" id="PVTO01000012">
    <property type="protein sequence ID" value="PRY82437.1"/>
    <property type="molecule type" value="Genomic_DNA"/>
</dbReference>
<dbReference type="InterPro" id="IPR039420">
    <property type="entry name" value="WalR-like"/>
</dbReference>
<evidence type="ECO:0000313" key="11">
    <source>
        <dbReference type="EMBL" id="PRY82437.1"/>
    </source>
</evidence>
<keyword evidence="5" id="KW-0010">Activator</keyword>
<evidence type="ECO:0000256" key="5">
    <source>
        <dbReference type="ARBA" id="ARBA00023159"/>
    </source>
</evidence>
<dbReference type="RefSeq" id="WP_106193599.1">
    <property type="nucleotide sequence ID" value="NZ_PVTO01000012.1"/>
</dbReference>
<dbReference type="Gene3D" id="1.10.10.10">
    <property type="entry name" value="Winged helix-like DNA-binding domain superfamily/Winged helix DNA-binding domain"/>
    <property type="match status" value="1"/>
</dbReference>
<dbReference type="InterPro" id="IPR011006">
    <property type="entry name" value="CheY-like_superfamily"/>
</dbReference>
<dbReference type="Pfam" id="PF00486">
    <property type="entry name" value="Trans_reg_C"/>
    <property type="match status" value="1"/>
</dbReference>
<reference evidence="11 12" key="1">
    <citation type="submission" date="2018-03" db="EMBL/GenBank/DDBJ databases">
        <title>Genomic Encyclopedia of Archaeal and Bacterial Type Strains, Phase II (KMG-II): from individual species to whole genera.</title>
        <authorList>
            <person name="Goeker M."/>
        </authorList>
    </citation>
    <scope>NUCLEOTIDE SEQUENCE [LARGE SCALE GENOMIC DNA]</scope>
    <source>
        <strain evidence="11 12">DSM 13175</strain>
    </source>
</reference>
<dbReference type="PANTHER" id="PTHR48111">
    <property type="entry name" value="REGULATOR OF RPOS"/>
    <property type="match status" value="1"/>
</dbReference>
<dbReference type="InterPro" id="IPR001867">
    <property type="entry name" value="OmpR/PhoB-type_DNA-bd"/>
</dbReference>
<protein>
    <submittedName>
        <fullName evidence="11">DNA-binding response OmpR family regulator</fullName>
    </submittedName>
</protein>
<accession>A0A2T0W6U4</accession>
<dbReference type="CDD" id="cd00383">
    <property type="entry name" value="trans_reg_C"/>
    <property type="match status" value="1"/>
</dbReference>
<evidence type="ECO:0000256" key="6">
    <source>
        <dbReference type="ARBA" id="ARBA00023163"/>
    </source>
</evidence>
<dbReference type="FunFam" id="3.40.50.2300:FF:000001">
    <property type="entry name" value="DNA-binding response regulator PhoB"/>
    <property type="match status" value="1"/>
</dbReference>
<organism evidence="11 12">
    <name type="scientific">Alkalibacterium olivapovliticus</name>
    <dbReference type="NCBI Taxonomy" id="99907"/>
    <lineage>
        <taxon>Bacteria</taxon>
        <taxon>Bacillati</taxon>
        <taxon>Bacillota</taxon>
        <taxon>Bacilli</taxon>
        <taxon>Lactobacillales</taxon>
        <taxon>Carnobacteriaceae</taxon>
        <taxon>Alkalibacterium</taxon>
    </lineage>
</organism>
<dbReference type="SMART" id="SM00862">
    <property type="entry name" value="Trans_reg_C"/>
    <property type="match status" value="1"/>
</dbReference>
<keyword evidence="2" id="KW-0902">Two-component regulatory system</keyword>
<evidence type="ECO:0000313" key="12">
    <source>
        <dbReference type="Proteomes" id="UP000238205"/>
    </source>
</evidence>
<keyword evidence="12" id="KW-1185">Reference proteome</keyword>
<sequence>MNILVVDDEQSILDIIQAYLTADGHTVYLAKNGKEAFEQYHRESIDFIILDIMLPDYSGWEICEEIRQTSDVPIILLTARSNEADVLKGLKLGADDYIKKPFSPKELVARIAAVNRRLKKDNQTGNKWLFSNGDLIIYPETLEVTVKGANVILTHTEFELLMTMAREPKHVFSRDQLLEKIKGLEATAMDRVIDSHIKNLRAKIESNPKKPVYIETVHGIGYRFGVTHEKNAI</sequence>
<evidence type="ECO:0000256" key="2">
    <source>
        <dbReference type="ARBA" id="ARBA00023012"/>
    </source>
</evidence>
<dbReference type="AlphaFoldDB" id="A0A2T0W6U4"/>
<evidence type="ECO:0000256" key="1">
    <source>
        <dbReference type="ARBA" id="ARBA00022553"/>
    </source>
</evidence>
<feature type="DNA-binding region" description="OmpR/PhoB-type" evidence="8">
    <location>
        <begin position="127"/>
        <end position="226"/>
    </location>
</feature>
<dbReference type="GO" id="GO:0000976">
    <property type="term" value="F:transcription cis-regulatory region binding"/>
    <property type="evidence" value="ECO:0007669"/>
    <property type="project" value="TreeGrafter"/>
</dbReference>
<evidence type="ECO:0000259" key="10">
    <source>
        <dbReference type="PROSITE" id="PS51755"/>
    </source>
</evidence>
<proteinExistence type="predicted"/>
<comment type="caution">
    <text evidence="11">The sequence shown here is derived from an EMBL/GenBank/DDBJ whole genome shotgun (WGS) entry which is preliminary data.</text>
</comment>
<dbReference type="InterPro" id="IPR001789">
    <property type="entry name" value="Sig_transdc_resp-reg_receiver"/>
</dbReference>
<evidence type="ECO:0000256" key="7">
    <source>
        <dbReference type="PROSITE-ProRule" id="PRU00169"/>
    </source>
</evidence>
<dbReference type="SMART" id="SM00448">
    <property type="entry name" value="REC"/>
    <property type="match status" value="1"/>
</dbReference>
<dbReference type="Gene3D" id="3.40.50.2300">
    <property type="match status" value="1"/>
</dbReference>
<keyword evidence="1 7" id="KW-0597">Phosphoprotein</keyword>
<feature type="modified residue" description="4-aspartylphosphate" evidence="7">
    <location>
        <position position="51"/>
    </location>
</feature>
<dbReference type="GO" id="GO:0005829">
    <property type="term" value="C:cytosol"/>
    <property type="evidence" value="ECO:0007669"/>
    <property type="project" value="TreeGrafter"/>
</dbReference>
<dbReference type="PANTHER" id="PTHR48111:SF73">
    <property type="entry name" value="ALKALINE PHOSPHATASE SYNTHESIS TRANSCRIPTIONAL REGULATORY PROTEIN PHOP"/>
    <property type="match status" value="1"/>
</dbReference>
<dbReference type="PROSITE" id="PS51755">
    <property type="entry name" value="OMPR_PHOB"/>
    <property type="match status" value="1"/>
</dbReference>
<dbReference type="Gene3D" id="6.10.250.690">
    <property type="match status" value="1"/>
</dbReference>
<feature type="domain" description="OmpR/PhoB-type" evidence="10">
    <location>
        <begin position="127"/>
        <end position="226"/>
    </location>
</feature>
<dbReference type="GO" id="GO:0000156">
    <property type="term" value="F:phosphorelay response regulator activity"/>
    <property type="evidence" value="ECO:0007669"/>
    <property type="project" value="TreeGrafter"/>
</dbReference>
<keyword evidence="3" id="KW-0805">Transcription regulation</keyword>
<dbReference type="Pfam" id="PF00072">
    <property type="entry name" value="Response_reg"/>
    <property type="match status" value="1"/>
</dbReference>
<dbReference type="CDD" id="cd17574">
    <property type="entry name" value="REC_OmpR"/>
    <property type="match status" value="1"/>
</dbReference>
<dbReference type="FunFam" id="1.10.10.10:FF:000018">
    <property type="entry name" value="DNA-binding response regulator ResD"/>
    <property type="match status" value="1"/>
</dbReference>
<evidence type="ECO:0000256" key="3">
    <source>
        <dbReference type="ARBA" id="ARBA00023015"/>
    </source>
</evidence>
<dbReference type="InterPro" id="IPR036388">
    <property type="entry name" value="WH-like_DNA-bd_sf"/>
</dbReference>
<feature type="domain" description="Response regulatory" evidence="9">
    <location>
        <begin position="2"/>
        <end position="115"/>
    </location>
</feature>
<dbReference type="GO" id="GO:0006355">
    <property type="term" value="P:regulation of DNA-templated transcription"/>
    <property type="evidence" value="ECO:0007669"/>
    <property type="project" value="InterPro"/>
</dbReference>
<dbReference type="SUPFAM" id="SSF52172">
    <property type="entry name" value="CheY-like"/>
    <property type="match status" value="1"/>
</dbReference>
<dbReference type="OrthoDB" id="9790442at2"/>
<keyword evidence="6" id="KW-0804">Transcription</keyword>
<evidence type="ECO:0000259" key="9">
    <source>
        <dbReference type="PROSITE" id="PS50110"/>
    </source>
</evidence>
<gene>
    <name evidence="11" type="ORF">CLV38_11293</name>
</gene>
<dbReference type="Proteomes" id="UP000238205">
    <property type="component" value="Unassembled WGS sequence"/>
</dbReference>
<evidence type="ECO:0000256" key="8">
    <source>
        <dbReference type="PROSITE-ProRule" id="PRU01091"/>
    </source>
</evidence>